<evidence type="ECO:0000313" key="2">
    <source>
        <dbReference type="Proteomes" id="UP000009134"/>
    </source>
</evidence>
<organism evidence="1 2">
    <name type="scientific">Novosphingobium aromaticivorans (strain ATCC 700278 / DSM 12444 / CCUG 56034 / CIP 105152 / NBRC 16084 / F199)</name>
    <dbReference type="NCBI Taxonomy" id="279238"/>
    <lineage>
        <taxon>Bacteria</taxon>
        <taxon>Pseudomonadati</taxon>
        <taxon>Pseudomonadota</taxon>
        <taxon>Alphaproteobacteria</taxon>
        <taxon>Sphingomonadales</taxon>
        <taxon>Sphingomonadaceae</taxon>
        <taxon>Novosphingobium</taxon>
    </lineage>
</organism>
<proteinExistence type="predicted"/>
<protein>
    <submittedName>
        <fullName evidence="1">Uncharacterized protein</fullName>
    </submittedName>
</protein>
<keyword evidence="2" id="KW-1185">Reference proteome</keyword>
<dbReference type="HOGENOM" id="CLU_1946572_0_0_5"/>
<dbReference type="KEGG" id="nar:Saro_2742"/>
<dbReference type="EMBL" id="CP000248">
    <property type="protein sequence ID" value="ABD27178.1"/>
    <property type="molecule type" value="Genomic_DNA"/>
</dbReference>
<dbReference type="STRING" id="279238.Saro_2742"/>
<dbReference type="AlphaFoldDB" id="Q2G4P5"/>
<dbReference type="Proteomes" id="UP000009134">
    <property type="component" value="Chromosome"/>
</dbReference>
<sequence length="129" mass="13775">MISPGNYPWTVYRWQPAKLTIDFVGQDFTGQTFKSEVRAYQDAPDPALISLANAASPGEGISVSVATVGGVTTSTVEIRINETTIEGLPFTNPRGTDFVAVWDLVIGSGSAKARWLEGTFIVHGGSTQL</sequence>
<accession>Q2G4P5</accession>
<name>Q2G4P5_NOVAD</name>
<dbReference type="RefSeq" id="WP_011446384.1">
    <property type="nucleotide sequence ID" value="NC_007794.1"/>
</dbReference>
<gene>
    <name evidence="1" type="ordered locus">Saro_2742</name>
</gene>
<evidence type="ECO:0000313" key="1">
    <source>
        <dbReference type="EMBL" id="ABD27178.1"/>
    </source>
</evidence>
<reference evidence="2" key="1">
    <citation type="submission" date="2006-01" db="EMBL/GenBank/DDBJ databases">
        <title>Complete sequence of Novosphingobium aromaticivorans DSM 12444.</title>
        <authorList>
            <consortium name="US DOE Joint Genome Institute"/>
            <person name="Copeland A."/>
            <person name="Lucas S."/>
            <person name="Lapidus A."/>
            <person name="Barry K."/>
            <person name="Detter J.C."/>
            <person name="Glavina T."/>
            <person name="Hammon N."/>
            <person name="Israni S."/>
            <person name="Pitluck S."/>
            <person name="Chain P."/>
            <person name="Malfatti S."/>
            <person name="Shin M."/>
            <person name="Vergez L."/>
            <person name="Schmutz J."/>
            <person name="Larimer F."/>
            <person name="Land M."/>
            <person name="Kyrpides N."/>
            <person name="Ivanova N."/>
            <person name="Fredrickson J."/>
            <person name="Balkwill D."/>
            <person name="Romine M.F."/>
            <person name="Richardson P."/>
        </authorList>
    </citation>
    <scope>NUCLEOTIDE SEQUENCE [LARGE SCALE GENOMIC DNA]</scope>
    <source>
        <strain evidence="2">ATCC 700278 / DSM 12444 / CCUG 56034 / CIP 105152 / NBRC 16084 / F199</strain>
    </source>
</reference>